<name>A0A430Q2Z3_SCHBO</name>
<keyword evidence="1" id="KW-0812">Transmembrane</keyword>
<keyword evidence="1" id="KW-1133">Transmembrane helix</keyword>
<reference evidence="2 3" key="1">
    <citation type="journal article" date="2019" name="PLoS Pathog.">
        <title>Genome sequence of the bovine parasite Schistosoma bovis Tanzania.</title>
        <authorList>
            <person name="Oey H."/>
            <person name="Zakrzewski M."/>
            <person name="Gobert G."/>
            <person name="Gravermann K."/>
            <person name="Stoye J."/>
            <person name="Jones M."/>
            <person name="Mcmanus D."/>
            <person name="Krause L."/>
        </authorList>
    </citation>
    <scope>NUCLEOTIDE SEQUENCE [LARGE SCALE GENOMIC DNA]</scope>
    <source>
        <strain evidence="2 3">TAN1997</strain>
    </source>
</reference>
<evidence type="ECO:0000256" key="1">
    <source>
        <dbReference type="SAM" id="Phobius"/>
    </source>
</evidence>
<dbReference type="AlphaFoldDB" id="A0A430Q2Z3"/>
<feature type="transmembrane region" description="Helical" evidence="1">
    <location>
        <begin position="148"/>
        <end position="173"/>
    </location>
</feature>
<sequence length="256" mass="29671">FGSQDDLFNVTNKQSINNRLGKDDHTNIMSHINGKLLNTYEANDDKSYQGPCSIEISDFNPNLGISGEFDNTLRIRHYCESTIYPSIFKSDHQCIASNNDDMNNNNNNGNNHNNQNYTIFMYHSPQCQYETTPFEAIKLDENKAFAKLLLTSIITILNIFCYVSSNTIITPILKSFNKSFYLSSNKLTRPIQQYTTIHNDYQQQNLTRFKALRFLSKPIKKTRSFFIINNQSASIYSTISSYNYLLIFLIIFRIYC</sequence>
<dbReference type="Proteomes" id="UP000290809">
    <property type="component" value="Unassembled WGS sequence"/>
</dbReference>
<gene>
    <name evidence="2" type="ORF">DC041_0005446</name>
</gene>
<feature type="transmembrane region" description="Helical" evidence="1">
    <location>
        <begin position="233"/>
        <end position="255"/>
    </location>
</feature>
<evidence type="ECO:0000313" key="3">
    <source>
        <dbReference type="Proteomes" id="UP000290809"/>
    </source>
</evidence>
<accession>A0A430Q2Z3</accession>
<proteinExistence type="predicted"/>
<organism evidence="2 3">
    <name type="scientific">Schistosoma bovis</name>
    <name type="common">Blood fluke</name>
    <dbReference type="NCBI Taxonomy" id="6184"/>
    <lineage>
        <taxon>Eukaryota</taxon>
        <taxon>Metazoa</taxon>
        <taxon>Spiralia</taxon>
        <taxon>Lophotrochozoa</taxon>
        <taxon>Platyhelminthes</taxon>
        <taxon>Trematoda</taxon>
        <taxon>Digenea</taxon>
        <taxon>Strigeidida</taxon>
        <taxon>Schistosomatoidea</taxon>
        <taxon>Schistosomatidae</taxon>
        <taxon>Schistosoma</taxon>
    </lineage>
</organism>
<comment type="caution">
    <text evidence="2">The sequence shown here is derived from an EMBL/GenBank/DDBJ whole genome shotgun (WGS) entry which is preliminary data.</text>
</comment>
<dbReference type="EMBL" id="QMKO01003008">
    <property type="protein sequence ID" value="RTG82060.1"/>
    <property type="molecule type" value="Genomic_DNA"/>
</dbReference>
<evidence type="ECO:0000313" key="2">
    <source>
        <dbReference type="EMBL" id="RTG82060.1"/>
    </source>
</evidence>
<keyword evidence="3" id="KW-1185">Reference proteome</keyword>
<protein>
    <submittedName>
        <fullName evidence="2">Uncharacterized protein</fullName>
    </submittedName>
</protein>
<feature type="non-terminal residue" evidence="2">
    <location>
        <position position="1"/>
    </location>
</feature>
<keyword evidence="1" id="KW-0472">Membrane</keyword>